<dbReference type="InterPro" id="IPR038765">
    <property type="entry name" value="Papain-like_cys_pep_sf"/>
</dbReference>
<name>A0A4Q1BID0_TREME</name>
<evidence type="ECO:0000256" key="1">
    <source>
        <dbReference type="SAM" id="MobiDB-lite"/>
    </source>
</evidence>
<dbReference type="SMART" id="SM00726">
    <property type="entry name" value="UIM"/>
    <property type="match status" value="2"/>
</dbReference>
<dbReference type="Proteomes" id="UP000289152">
    <property type="component" value="Unassembled WGS sequence"/>
</dbReference>
<evidence type="ECO:0000313" key="2">
    <source>
        <dbReference type="EMBL" id="RXK37382.1"/>
    </source>
</evidence>
<dbReference type="PROSITE" id="PS50330">
    <property type="entry name" value="UIM"/>
    <property type="match status" value="1"/>
</dbReference>
<evidence type="ECO:0000313" key="3">
    <source>
        <dbReference type="Proteomes" id="UP000289152"/>
    </source>
</evidence>
<dbReference type="Pfam" id="PF23625">
    <property type="entry name" value="UIM_2"/>
    <property type="match status" value="1"/>
</dbReference>
<dbReference type="OrthoDB" id="443682at2759"/>
<feature type="region of interest" description="Disordered" evidence="1">
    <location>
        <begin position="120"/>
        <end position="172"/>
    </location>
</feature>
<feature type="region of interest" description="Disordered" evidence="1">
    <location>
        <begin position="612"/>
        <end position="645"/>
    </location>
</feature>
<gene>
    <name evidence="2" type="ORF">M231_05369</name>
</gene>
<organism evidence="2 3">
    <name type="scientific">Tremella mesenterica</name>
    <name type="common">Jelly fungus</name>
    <dbReference type="NCBI Taxonomy" id="5217"/>
    <lineage>
        <taxon>Eukaryota</taxon>
        <taxon>Fungi</taxon>
        <taxon>Dikarya</taxon>
        <taxon>Basidiomycota</taxon>
        <taxon>Agaricomycotina</taxon>
        <taxon>Tremellomycetes</taxon>
        <taxon>Tremellales</taxon>
        <taxon>Tremellaceae</taxon>
        <taxon>Tremella</taxon>
    </lineage>
</organism>
<sequence>MSVHDPTFQALKEMGIEPILAREAATRFHSVEPAVNWCFGDGQLWQPPDEVLPPYESRKSSTTTIEHNEVRQKSPDKNLSIAPRLIPQSNNPFLPKANVEIISVVDDDDEDDDLRKALALSREGMEVDDEQRQERARSVRAHAPPPSPDIIMDDESKSLPTFGPSNKDDKEGNLAMVPVTVSHTTYNTEEDDLNRAIQDSLMTASFHSASAMTGDKPVKGPRQPGAPPVFYSSVEGMTYGANLLQSLWAIPQIKEIIVTSLSTDVRLPEALRDMYAEAQYSNVNFVEAQDFLKLVTPYPLPQQLPPTVPNQELRNQINDVIQEILELQKPNFGERGSFWAEPPVLFTTILDPYQPASDVSFPRGSFGPSNIYSAMADALWAADTPNQSVVAFGEVLAVYLNAALGERTLWEMDERVVLDRFLKVHATRSTQIRAQQSLAKANVKRLKEKLEEITTFKDQNTLENISVLIKHLESSPLTTNEIQAQTRAEMKAKLENILQTLTTKVDALKMEMEQENIIASGDGFHSEELEMNKHIFLLRAVLFYDGALVGQRHLYSYVKEGDDWWKVQEAEATKVDWNMIKNDQTGLYLDAGPYMLLYSREGPRPHLTSLILAEGDKQGGNDISEGQRIKEEEEKPEKDDLIELE</sequence>
<evidence type="ECO:0008006" key="4">
    <source>
        <dbReference type="Google" id="ProtNLM"/>
    </source>
</evidence>
<comment type="caution">
    <text evidence="2">The sequence shown here is derived from an EMBL/GenBank/DDBJ whole genome shotgun (WGS) entry which is preliminary data.</text>
</comment>
<reference evidence="2 3" key="1">
    <citation type="submission" date="2016-06" db="EMBL/GenBank/DDBJ databases">
        <title>Evolution of pathogenesis and genome organization in the Tremellales.</title>
        <authorList>
            <person name="Cuomo C."/>
            <person name="Litvintseva A."/>
            <person name="Heitman J."/>
            <person name="Chen Y."/>
            <person name="Sun S."/>
            <person name="Springer D."/>
            <person name="Dromer F."/>
            <person name="Young S."/>
            <person name="Zeng Q."/>
            <person name="Chapman S."/>
            <person name="Gujja S."/>
            <person name="Saif S."/>
            <person name="Birren B."/>
        </authorList>
    </citation>
    <scope>NUCLEOTIDE SEQUENCE [LARGE SCALE GENOMIC DNA]</scope>
    <source>
        <strain evidence="2 3">ATCC 28783</strain>
    </source>
</reference>
<dbReference type="STRING" id="5217.A0A4Q1BID0"/>
<dbReference type="Pfam" id="PF02809">
    <property type="entry name" value="UIM"/>
    <property type="match status" value="1"/>
</dbReference>
<dbReference type="EMBL" id="SDIL01000070">
    <property type="protein sequence ID" value="RXK37382.1"/>
    <property type="molecule type" value="Genomic_DNA"/>
</dbReference>
<dbReference type="Gene3D" id="3.90.70.10">
    <property type="entry name" value="Cysteine proteinases"/>
    <property type="match status" value="1"/>
</dbReference>
<protein>
    <recommendedName>
        <fullName evidence="4">Peptidase C19 ubiquitin carboxyl-terminal hydrolase domain-containing protein</fullName>
    </recommendedName>
</protein>
<dbReference type="VEuPathDB" id="FungiDB:TREMEDRAFT_59247"/>
<accession>A0A4Q1BID0</accession>
<keyword evidence="3" id="KW-1185">Reference proteome</keyword>
<dbReference type="AlphaFoldDB" id="A0A4Q1BID0"/>
<proteinExistence type="predicted"/>
<dbReference type="InterPro" id="IPR003903">
    <property type="entry name" value="UIM_dom"/>
</dbReference>
<dbReference type="SUPFAM" id="SSF54001">
    <property type="entry name" value="Cysteine proteinases"/>
    <property type="match status" value="1"/>
</dbReference>
<feature type="compositionally biased region" description="Basic and acidic residues" evidence="1">
    <location>
        <begin position="614"/>
        <end position="645"/>
    </location>
</feature>
<dbReference type="InParanoid" id="A0A4Q1BID0"/>